<organism evidence="2 3">
    <name type="scientific">Xanthomonas arboricola pv. pruni MAFF 301420</name>
    <dbReference type="NCBI Taxonomy" id="1418095"/>
    <lineage>
        <taxon>Bacteria</taxon>
        <taxon>Pseudomonadati</taxon>
        <taxon>Pseudomonadota</taxon>
        <taxon>Gammaproteobacteria</taxon>
        <taxon>Lysobacterales</taxon>
        <taxon>Lysobacteraceae</taxon>
        <taxon>Xanthomonas</taxon>
    </lineage>
</organism>
<reference evidence="2 3" key="1">
    <citation type="submission" date="2014-01" db="EMBL/GenBank/DDBJ databases">
        <title>Genome sequence and analysis of Xanthomonas arboricola pv. pruni.</title>
        <authorList>
            <person name="Fujikawa T."/>
            <person name="Nakazono-Nagaoka E."/>
        </authorList>
    </citation>
    <scope>NUCLEOTIDE SEQUENCE [LARGE SCALE GENOMIC DNA]</scope>
    <source>
        <strain evidence="3">MAFF 301420</strain>
    </source>
</reference>
<dbReference type="EMBL" id="BAVC01000274">
    <property type="protein sequence ID" value="GAE56820.1"/>
    <property type="molecule type" value="Genomic_DNA"/>
</dbReference>
<dbReference type="Pfam" id="PF17764">
    <property type="entry name" value="PriA_3primeBD"/>
    <property type="match status" value="1"/>
</dbReference>
<accession>W4SJS0</accession>
<sequence length="84" mass="8989">MSSTVATLRVALPVPLPQLFDYLPPADAPLTDPTRVGCRVRVPFGPRELIGVVVEIGQLASAEGLRPALAWCDDAPLLVEELAR</sequence>
<name>W4SJS0_9XANT</name>
<evidence type="ECO:0000259" key="1">
    <source>
        <dbReference type="Pfam" id="PF17764"/>
    </source>
</evidence>
<proteinExistence type="predicted"/>
<evidence type="ECO:0000313" key="3">
    <source>
        <dbReference type="Proteomes" id="UP000019084"/>
    </source>
</evidence>
<dbReference type="Gene3D" id="3.40.1440.60">
    <property type="entry name" value="PriA, 3(prime) DNA-binding domain"/>
    <property type="match status" value="1"/>
</dbReference>
<gene>
    <name evidence="2" type="ORF">XPR_3455</name>
</gene>
<dbReference type="AlphaFoldDB" id="W4SJS0"/>
<dbReference type="GO" id="GO:0003677">
    <property type="term" value="F:DNA binding"/>
    <property type="evidence" value="ECO:0007669"/>
    <property type="project" value="InterPro"/>
</dbReference>
<dbReference type="InterPro" id="IPR041222">
    <property type="entry name" value="PriA_3primeBD"/>
</dbReference>
<dbReference type="InterPro" id="IPR042115">
    <property type="entry name" value="PriA_3primeBD_sf"/>
</dbReference>
<comment type="caution">
    <text evidence="2">The sequence shown here is derived from an EMBL/GenBank/DDBJ whole genome shotgun (WGS) entry which is preliminary data.</text>
</comment>
<dbReference type="Proteomes" id="UP000019084">
    <property type="component" value="Unassembled WGS sequence"/>
</dbReference>
<evidence type="ECO:0000313" key="2">
    <source>
        <dbReference type="EMBL" id="GAE56820.1"/>
    </source>
</evidence>
<feature type="non-terminal residue" evidence="2">
    <location>
        <position position="84"/>
    </location>
</feature>
<protein>
    <submittedName>
        <fullName evidence="2">Primosomal protein N</fullName>
    </submittedName>
</protein>
<feature type="domain" description="Primosomal protein N' 3' DNA-binding" evidence="1">
    <location>
        <begin position="9"/>
        <end position="82"/>
    </location>
</feature>